<keyword evidence="2" id="KW-0812">Transmembrane</keyword>
<evidence type="ECO:0000256" key="7">
    <source>
        <dbReference type="ARBA" id="ARBA00023136"/>
    </source>
</evidence>
<dbReference type="Pfam" id="PF13695">
    <property type="entry name" value="Zn_ribbon_3CxxC"/>
    <property type="match status" value="1"/>
</dbReference>
<evidence type="ECO:0000259" key="9">
    <source>
        <dbReference type="SMART" id="SM01328"/>
    </source>
</evidence>
<keyword evidence="6" id="KW-1133">Transmembrane helix</keyword>
<accession>A0ABP1R9D6</accession>
<proteinExistence type="predicted"/>
<feature type="compositionally biased region" description="Low complexity" evidence="8">
    <location>
        <begin position="31"/>
        <end position="42"/>
    </location>
</feature>
<feature type="region of interest" description="Disordered" evidence="8">
    <location>
        <begin position="17"/>
        <end position="48"/>
    </location>
</feature>
<evidence type="ECO:0000256" key="6">
    <source>
        <dbReference type="ARBA" id="ARBA00022989"/>
    </source>
</evidence>
<evidence type="ECO:0000256" key="3">
    <source>
        <dbReference type="ARBA" id="ARBA00022723"/>
    </source>
</evidence>
<dbReference type="SMART" id="SM01328">
    <property type="entry name" value="zf-3CxxC"/>
    <property type="match status" value="1"/>
</dbReference>
<keyword evidence="3" id="KW-0479">Metal-binding</keyword>
<reference evidence="10 11" key="1">
    <citation type="submission" date="2024-08" db="EMBL/GenBank/DDBJ databases">
        <authorList>
            <person name="Cucini C."/>
            <person name="Frati F."/>
        </authorList>
    </citation>
    <scope>NUCLEOTIDE SEQUENCE [LARGE SCALE GENOMIC DNA]</scope>
</reference>
<comment type="subcellular location">
    <subcellularLocation>
        <location evidence="1">Membrane</location>
        <topology evidence="1">Single-pass membrane protein</topology>
    </subcellularLocation>
</comment>
<keyword evidence="11" id="KW-1185">Reference proteome</keyword>
<name>A0ABP1R9D6_9HEXA</name>
<dbReference type="InterPro" id="IPR026096">
    <property type="entry name" value="R-trans_p"/>
</dbReference>
<comment type="caution">
    <text evidence="10">The sequence shown here is derived from an EMBL/GenBank/DDBJ whole genome shotgun (WGS) entry which is preliminary data.</text>
</comment>
<dbReference type="EMBL" id="CAXLJM020000068">
    <property type="protein sequence ID" value="CAL8123682.1"/>
    <property type="molecule type" value="Genomic_DNA"/>
</dbReference>
<keyword evidence="4" id="KW-0863">Zinc-finger</keyword>
<evidence type="ECO:0000256" key="5">
    <source>
        <dbReference type="ARBA" id="ARBA00022833"/>
    </source>
</evidence>
<dbReference type="PANTHER" id="PTHR14402:SF10">
    <property type="entry name" value="3CXXC-TYPE DOMAIN-CONTAINING PROTEIN"/>
    <property type="match status" value="1"/>
</dbReference>
<dbReference type="PANTHER" id="PTHR14402">
    <property type="entry name" value="RECEPTOR TRANSPORTING PROTEIN"/>
    <property type="match status" value="1"/>
</dbReference>
<evidence type="ECO:0000256" key="1">
    <source>
        <dbReference type="ARBA" id="ARBA00004167"/>
    </source>
</evidence>
<sequence>MVRQAFIEEVSSVPSRTLTTIGDRDGNEQDSTVTSSSSLTKLVHQDGGCSDDEVIVSSSASSVSGEDIALDTMIDVLESERPMIKFDSESVQERNMDHNGEKNQNELSTGHSVEYWTVGSNKKRKNLIKKFPMSNQIGNEAPIPMMHPNEMFSTANAAAALPNHQQFNGYGYYNGPQFFQPTSQMETAQFHQYNQNYGQSQFMTVVPPQPMQIFIPPDQRVMQSTGQFVPASQQSHIMPPAAPATYYQNCYGVPMPTMPMSAVSYYQGAPMFYQTAVPQVAPAFQPVYNNLSLPEYSLGGGYARHAAYLEANRINEINLSAQSSPRVSENEASTEVSEGSMEQGQSCVGVEQNSTKCEADTTIMDGGMNTSSASSTSFANSNGNGMALDDSWHLPNFLVPSSPSCSVVSSLSDTDLSGMLVGTQVNSGAVLDENASVTSGYSSAPSTPTSRSLAPGYFSETNLNGGGFANQQSLVAVTDSFDAQMNYSGFGGDEMANQALCSTVGTGMHDYEQYALQLRAINDARMGNILVQDIVAVPSANSQDYVYPGERVILLYSDAEGCGSVIMYNSEAVPYVANTFDLNVQSNLSLQSGGSKCFRYFVPPRTLDNDYFGGQMTMWQVKMVHYFLKYHPHTWKMHGVPETFDIGTFLANTMSIVGEFHIVSKLRFCCRACKTPWTSKKGTIVFKFCFNSTTNRGWILMRIFGQICIKKECSDWTFQNPACYPEEIDRAMNKLSEYIGLHVYGIAVKPNCFADCFKSIRKTGGSGGCNKAGNGHPTPHKSEFCQACMNGVCKNLFIPALTSTAPKASQTSHSMQMQLEEPVKS</sequence>
<feature type="domain" description="3CxxC-type" evidence="9">
    <location>
        <begin position="663"/>
        <end position="791"/>
    </location>
</feature>
<dbReference type="InterPro" id="IPR027377">
    <property type="entry name" value="ZAR1/RTP1-5-like_Znf-3CxxC"/>
</dbReference>
<gene>
    <name evidence="10" type="ORF">ODALV1_LOCUS20272</name>
</gene>
<organism evidence="10 11">
    <name type="scientific">Orchesella dallaii</name>
    <dbReference type="NCBI Taxonomy" id="48710"/>
    <lineage>
        <taxon>Eukaryota</taxon>
        <taxon>Metazoa</taxon>
        <taxon>Ecdysozoa</taxon>
        <taxon>Arthropoda</taxon>
        <taxon>Hexapoda</taxon>
        <taxon>Collembola</taxon>
        <taxon>Entomobryomorpha</taxon>
        <taxon>Entomobryoidea</taxon>
        <taxon>Orchesellidae</taxon>
        <taxon>Orchesellinae</taxon>
        <taxon>Orchesella</taxon>
    </lineage>
</organism>
<dbReference type="Proteomes" id="UP001642540">
    <property type="component" value="Unassembled WGS sequence"/>
</dbReference>
<keyword evidence="7" id="KW-0472">Membrane</keyword>
<evidence type="ECO:0000313" key="11">
    <source>
        <dbReference type="Proteomes" id="UP001642540"/>
    </source>
</evidence>
<evidence type="ECO:0000256" key="2">
    <source>
        <dbReference type="ARBA" id="ARBA00022692"/>
    </source>
</evidence>
<keyword evidence="5" id="KW-0862">Zinc</keyword>
<feature type="region of interest" description="Disordered" evidence="8">
    <location>
        <begin position="322"/>
        <end position="353"/>
    </location>
</feature>
<evidence type="ECO:0000313" key="10">
    <source>
        <dbReference type="EMBL" id="CAL8123682.1"/>
    </source>
</evidence>
<protein>
    <recommendedName>
        <fullName evidence="9">3CxxC-type domain-containing protein</fullName>
    </recommendedName>
</protein>
<evidence type="ECO:0000256" key="8">
    <source>
        <dbReference type="SAM" id="MobiDB-lite"/>
    </source>
</evidence>
<evidence type="ECO:0000256" key="4">
    <source>
        <dbReference type="ARBA" id="ARBA00022771"/>
    </source>
</evidence>